<name>A0A075G6P4_9ARCH</name>
<evidence type="ECO:0008006" key="2">
    <source>
        <dbReference type="Google" id="ProtNLM"/>
    </source>
</evidence>
<dbReference type="AlphaFoldDB" id="A0A075G6P4"/>
<reference evidence="1" key="1">
    <citation type="journal article" date="2014" name="Genome Biol. Evol.">
        <title>Pangenome evidence for extensive interdomain horizontal transfer affecting lineage core and shell genes in uncultured planktonic thaumarchaeota and euryarchaeota.</title>
        <authorList>
            <person name="Deschamps P."/>
            <person name="Zivanovic Y."/>
            <person name="Moreira D."/>
            <person name="Rodriguez-Valera F."/>
            <person name="Lopez-Garcia P."/>
        </authorList>
    </citation>
    <scope>NUCLEOTIDE SEQUENCE</scope>
</reference>
<evidence type="ECO:0000313" key="1">
    <source>
        <dbReference type="EMBL" id="AIE97611.1"/>
    </source>
</evidence>
<accession>A0A075G6P4</accession>
<dbReference type="EMBL" id="KF900512">
    <property type="protein sequence ID" value="AIE97611.1"/>
    <property type="molecule type" value="Genomic_DNA"/>
</dbReference>
<organism evidence="1">
    <name type="scientific">uncultured marine thaumarchaeote KM3_01_F07</name>
    <dbReference type="NCBI Taxonomy" id="1455953"/>
    <lineage>
        <taxon>Archaea</taxon>
        <taxon>Nitrososphaerota</taxon>
        <taxon>environmental samples</taxon>
    </lineage>
</organism>
<protein>
    <recommendedName>
        <fullName evidence="2">DUF4037 domain-containing protein</fullName>
    </recommendedName>
</protein>
<proteinExistence type="predicted"/>
<sequence>MVKNSHFETLYKIQSDNFCLEAKNILEKLSIENCPVGIGGCRSQGHSYDCCEYDITIFDGKEQKESFLEYNKTFYRIYHGILQETSPSILLQYHGMTILLDEQWELRMLLSKIKEKKERIFNAYTKNCLVEAGICIAKAKNGLSTDPFSSSWIKCAAYFLADAISALNLHRPSPVHMLKMLREFSKNKTNELVSPITESIGIERSTPSLLSRMLKSTIGFSDLVENNSHSKVISQKYHYMIENSLFSDCYFYLGYINRDNFKKIQDLHRKPDLIHILKTGFDLESDITKIESEANKLQKVTNSLLTFSHE</sequence>